<evidence type="ECO:0000259" key="9">
    <source>
        <dbReference type="Pfam" id="PF21982"/>
    </source>
</evidence>
<feature type="domain" description="RecX third three-helical" evidence="8">
    <location>
        <begin position="128"/>
        <end position="175"/>
    </location>
</feature>
<evidence type="ECO:0000259" key="8">
    <source>
        <dbReference type="Pfam" id="PF21981"/>
    </source>
</evidence>
<dbReference type="OrthoDB" id="9813859at2"/>
<comment type="caution">
    <text evidence="10">The sequence shown here is derived from an EMBL/GenBank/DDBJ whole genome shotgun (WGS) entry which is preliminary data.</text>
</comment>
<comment type="subcellular location">
    <subcellularLocation>
        <location evidence="1 5">Cytoplasm</location>
    </subcellularLocation>
</comment>
<sequence length="181" mass="20723">MHPGKASSPRRKRPVSPGSSTLKSSEPSSPERAFQDALKLLAPRDYTSAKMREKLARRGFDEAAIEEAVARLEGQGWLSDRRFAERFAEMAVNGGRFFGPRLRLEMRRHGVPAELVEETLGRLRQERDEQDDLRSVMERRYPGFSFAAADDREKRRVIAFLQRRGFGLGAIMKILKVEEIY</sequence>
<dbReference type="InterPro" id="IPR053926">
    <property type="entry name" value="RecX_HTH_1st"/>
</dbReference>
<dbReference type="PANTHER" id="PTHR33602">
    <property type="entry name" value="REGULATORY PROTEIN RECX FAMILY PROTEIN"/>
    <property type="match status" value="1"/>
</dbReference>
<dbReference type="GO" id="GO:0005737">
    <property type="term" value="C:cytoplasm"/>
    <property type="evidence" value="ECO:0007669"/>
    <property type="project" value="UniProtKB-SubCell"/>
</dbReference>
<dbReference type="GO" id="GO:0006282">
    <property type="term" value="P:regulation of DNA repair"/>
    <property type="evidence" value="ECO:0007669"/>
    <property type="project" value="UniProtKB-UniRule"/>
</dbReference>
<evidence type="ECO:0000256" key="3">
    <source>
        <dbReference type="ARBA" id="ARBA00018111"/>
    </source>
</evidence>
<name>A0A5A9XEN5_9BACT</name>
<dbReference type="HAMAP" id="MF_01114">
    <property type="entry name" value="RecX"/>
    <property type="match status" value="1"/>
</dbReference>
<dbReference type="InterPro" id="IPR036388">
    <property type="entry name" value="WH-like_DNA-bd_sf"/>
</dbReference>
<dbReference type="Pfam" id="PF21981">
    <property type="entry name" value="RecX_HTH3"/>
    <property type="match status" value="1"/>
</dbReference>
<dbReference type="InterPro" id="IPR053924">
    <property type="entry name" value="RecX_HTH_2nd"/>
</dbReference>
<organism evidence="10 11">
    <name type="scientific">Oryzomonas rubra</name>
    <dbReference type="NCBI Taxonomy" id="2509454"/>
    <lineage>
        <taxon>Bacteria</taxon>
        <taxon>Pseudomonadati</taxon>
        <taxon>Thermodesulfobacteriota</taxon>
        <taxon>Desulfuromonadia</taxon>
        <taxon>Geobacterales</taxon>
        <taxon>Geobacteraceae</taxon>
        <taxon>Oryzomonas</taxon>
    </lineage>
</organism>
<protein>
    <recommendedName>
        <fullName evidence="3 5">Regulatory protein RecX</fullName>
    </recommendedName>
</protein>
<dbReference type="Pfam" id="PF21982">
    <property type="entry name" value="RecX_HTH1"/>
    <property type="match status" value="1"/>
</dbReference>
<dbReference type="EMBL" id="SRSD01000005">
    <property type="protein sequence ID" value="KAA0891617.1"/>
    <property type="molecule type" value="Genomic_DNA"/>
</dbReference>
<dbReference type="AlphaFoldDB" id="A0A5A9XEN5"/>
<evidence type="ECO:0000256" key="5">
    <source>
        <dbReference type="HAMAP-Rule" id="MF_01114"/>
    </source>
</evidence>
<feature type="domain" description="RecX second three-helical" evidence="7">
    <location>
        <begin position="79"/>
        <end position="120"/>
    </location>
</feature>
<accession>A0A5A9XEN5</accession>
<evidence type="ECO:0000256" key="4">
    <source>
        <dbReference type="ARBA" id="ARBA00022490"/>
    </source>
</evidence>
<dbReference type="InterPro" id="IPR003783">
    <property type="entry name" value="Regulatory_RecX"/>
</dbReference>
<gene>
    <name evidence="5" type="primary">recX</name>
    <name evidence="10" type="ORF">ET418_09205</name>
</gene>
<evidence type="ECO:0000256" key="2">
    <source>
        <dbReference type="ARBA" id="ARBA00009695"/>
    </source>
</evidence>
<evidence type="ECO:0000313" key="10">
    <source>
        <dbReference type="EMBL" id="KAA0891617.1"/>
    </source>
</evidence>
<keyword evidence="4 5" id="KW-0963">Cytoplasm</keyword>
<keyword evidence="11" id="KW-1185">Reference proteome</keyword>
<dbReference type="Gene3D" id="1.10.10.10">
    <property type="entry name" value="Winged helix-like DNA-binding domain superfamily/Winged helix DNA-binding domain"/>
    <property type="match status" value="3"/>
</dbReference>
<dbReference type="Pfam" id="PF02631">
    <property type="entry name" value="RecX_HTH2"/>
    <property type="match status" value="1"/>
</dbReference>
<evidence type="ECO:0000256" key="1">
    <source>
        <dbReference type="ARBA" id="ARBA00004496"/>
    </source>
</evidence>
<feature type="compositionally biased region" description="Low complexity" evidence="6">
    <location>
        <begin position="16"/>
        <end position="30"/>
    </location>
</feature>
<feature type="region of interest" description="Disordered" evidence="6">
    <location>
        <begin position="1"/>
        <end position="33"/>
    </location>
</feature>
<dbReference type="Proteomes" id="UP000324298">
    <property type="component" value="Unassembled WGS sequence"/>
</dbReference>
<comment type="function">
    <text evidence="5">Modulates RecA activity.</text>
</comment>
<proteinExistence type="inferred from homology"/>
<reference evidence="10 11" key="1">
    <citation type="submission" date="2019-04" db="EMBL/GenBank/DDBJ databases">
        <title>Geobacter ruber sp. nov., ferric-reducing bacteria isolated from paddy soil.</title>
        <authorList>
            <person name="Xu Z."/>
            <person name="Masuda Y."/>
            <person name="Itoh H."/>
            <person name="Senoo K."/>
        </authorList>
    </citation>
    <scope>NUCLEOTIDE SEQUENCE [LARGE SCALE GENOMIC DNA]</scope>
    <source>
        <strain evidence="10 11">Red88</strain>
    </source>
</reference>
<evidence type="ECO:0000313" key="11">
    <source>
        <dbReference type="Proteomes" id="UP000324298"/>
    </source>
</evidence>
<dbReference type="PANTHER" id="PTHR33602:SF1">
    <property type="entry name" value="REGULATORY PROTEIN RECX FAMILY PROTEIN"/>
    <property type="match status" value="1"/>
</dbReference>
<feature type="domain" description="RecX first three-helical" evidence="9">
    <location>
        <begin position="33"/>
        <end position="72"/>
    </location>
</feature>
<evidence type="ECO:0000256" key="6">
    <source>
        <dbReference type="SAM" id="MobiDB-lite"/>
    </source>
</evidence>
<comment type="similarity">
    <text evidence="2 5">Belongs to the RecX family.</text>
</comment>
<dbReference type="InterPro" id="IPR053925">
    <property type="entry name" value="RecX_HTH_3rd"/>
</dbReference>
<evidence type="ECO:0000259" key="7">
    <source>
        <dbReference type="Pfam" id="PF02631"/>
    </source>
</evidence>